<proteinExistence type="predicted"/>
<dbReference type="EMBL" id="AM180355">
    <property type="protein sequence ID" value="CAJ67744.1"/>
    <property type="molecule type" value="Genomic_DNA"/>
</dbReference>
<evidence type="ECO:0000313" key="1">
    <source>
        <dbReference type="EMBL" id="CAJ67744.1"/>
    </source>
</evidence>
<dbReference type="AlphaFoldDB" id="Q18AA3"/>
<reference evidence="1 2" key="1">
    <citation type="journal article" date="2006" name="Nat. Genet.">
        <title>The multidrug-resistant human pathogen Clostridium difficile has a highly mobile, mosaic genome.</title>
        <authorList>
            <person name="Sebaihia M."/>
            <person name="Wren B.W."/>
            <person name="Mullany P."/>
            <person name="Fairweather N.F."/>
            <person name="Minton N."/>
            <person name="Stabler R."/>
            <person name="Thomson N.R."/>
            <person name="Roberts A.P."/>
            <person name="Cerdeno-Tarraga A.M."/>
            <person name="Wang H."/>
            <person name="Holden M.T.G."/>
            <person name="Wright A."/>
            <person name="Churcher C."/>
            <person name="Quail M.A."/>
            <person name="Baker S."/>
            <person name="Bason N."/>
            <person name="Brooks K."/>
            <person name="Chillingworth T."/>
            <person name="Cronin A."/>
            <person name="Davis P."/>
            <person name="Dowd L."/>
            <person name="Fraser A."/>
            <person name="Feltwell T."/>
            <person name="Hance Z."/>
            <person name="Holroyd S."/>
            <person name="Jagels K."/>
            <person name="Moule S."/>
            <person name="Mungall K."/>
            <person name="Price C."/>
            <person name="Rabbinowitsch R."/>
            <person name="Sharp S."/>
            <person name="Simmonds M."/>
            <person name="Steven K."/>
            <person name="Unwin L."/>
            <person name="Whithead S."/>
            <person name="Dupuy B."/>
            <person name="Dougan G."/>
            <person name="Barrell B.and.Parkhill.J."/>
        </authorList>
    </citation>
    <scope>NUCLEOTIDE SEQUENCE [LARGE SCALE GENOMIC DNA]</scope>
    <source>
        <strain evidence="1 2">630</strain>
    </source>
</reference>
<gene>
    <name evidence="1" type="ordered locus">CD630_09100</name>
</gene>
<protein>
    <submittedName>
        <fullName evidence="1">Phage protein</fullName>
    </submittedName>
</protein>
<dbReference type="PATRIC" id="fig|272563.8.peg.951"/>
<dbReference type="KEGG" id="cdf:CD630_09100"/>
<evidence type="ECO:0000313" key="2">
    <source>
        <dbReference type="Proteomes" id="UP000001978"/>
    </source>
</evidence>
<accession>Q18AA3</accession>
<dbReference type="BioCyc" id="PDIF272563:G12WB-1018-MONOMER"/>
<dbReference type="Proteomes" id="UP000001978">
    <property type="component" value="Chromosome"/>
</dbReference>
<dbReference type="OrthoDB" id="2066193at2"/>
<dbReference type="EnsemblBacteria" id="CAJ67744">
    <property type="protein sequence ID" value="CAJ67744"/>
    <property type="gene ID" value="CD630_09100"/>
</dbReference>
<name>Q18AA3_CLOD6</name>
<sequence>MIYYICRINPINIWLGGAHMLDSNSKKILSFLKPFAIESDHIDFSTEQIHENLPSLSLNEIGKAIKFLNENNYLISRNCIASKYPIVWDVTSKGLNFEEFEPKNQSQNINQTFNIQNMQNSAVGNAGSVTINNGIDFSDLREFIDTNKNLTQAEKYEAQNIVDLIESTSENNIPLKKGFLSRFGDILNKYPDLAMRIGQTILNQFLIQ</sequence>
<dbReference type="STRING" id="272563.CD630_09100"/>
<organism evidence="1 2">
    <name type="scientific">Clostridioides difficile (strain 630)</name>
    <name type="common">Peptoclostridium difficile</name>
    <dbReference type="NCBI Taxonomy" id="272563"/>
    <lineage>
        <taxon>Bacteria</taxon>
        <taxon>Bacillati</taxon>
        <taxon>Bacillota</taxon>
        <taxon>Clostridia</taxon>
        <taxon>Peptostreptococcales</taxon>
        <taxon>Peptostreptococcaceae</taxon>
        <taxon>Clostridioides</taxon>
    </lineage>
</organism>